<sequence>MSKRSTRIIDAPAFVLQSTAWRETSLIVKVFSRDHGVVTLVAKGAKRPYSGLRAVLMPFQLLALSWSGNAEVKTLTHAEVSRVQPVPGAALMSCWYMNELLLRLLAPEDPHPGLYDAYVQALEVLSQGKSAPGALRQFEWRMLQETGYGIDGPEPDFSDRSLSAALREQFQQRLLEHVPGGRLSSREVLLSLRRLADT</sequence>
<dbReference type="PANTHER" id="PTHR33991">
    <property type="entry name" value="DNA REPAIR PROTEIN RECO"/>
    <property type="match status" value="1"/>
</dbReference>
<dbReference type="Gene3D" id="2.40.50.140">
    <property type="entry name" value="Nucleic acid-binding proteins"/>
    <property type="match status" value="1"/>
</dbReference>
<evidence type="ECO:0000313" key="9">
    <source>
        <dbReference type="EMBL" id="UOD49579.1"/>
    </source>
</evidence>
<organism evidence="9 10">
    <name type="scientific">Orrella daihaiensis</name>
    <dbReference type="NCBI Taxonomy" id="2782176"/>
    <lineage>
        <taxon>Bacteria</taxon>
        <taxon>Pseudomonadati</taxon>
        <taxon>Pseudomonadota</taxon>
        <taxon>Betaproteobacteria</taxon>
        <taxon>Burkholderiales</taxon>
        <taxon>Alcaligenaceae</taxon>
        <taxon>Orrella</taxon>
    </lineage>
</organism>
<name>A0ABY4ANF2_9BURK</name>
<gene>
    <name evidence="7 9" type="primary">recO</name>
    <name evidence="9" type="ORF">DHf2319_08850</name>
</gene>
<dbReference type="InterPro" id="IPR003717">
    <property type="entry name" value="RecO"/>
</dbReference>
<feature type="domain" description="DNA replication/recombination mediator RecO N-terminal" evidence="8">
    <location>
        <begin position="11"/>
        <end position="81"/>
    </location>
</feature>
<dbReference type="InterPro" id="IPR037278">
    <property type="entry name" value="ARFGAP/RecO"/>
</dbReference>
<accession>A0ABY4ANF2</accession>
<keyword evidence="10" id="KW-1185">Reference proteome</keyword>
<evidence type="ECO:0000256" key="6">
    <source>
        <dbReference type="ARBA" id="ARBA00033409"/>
    </source>
</evidence>
<dbReference type="HAMAP" id="MF_00201">
    <property type="entry name" value="RecO"/>
    <property type="match status" value="1"/>
</dbReference>
<dbReference type="Gene3D" id="1.20.1440.120">
    <property type="entry name" value="Recombination protein O, C-terminal domain"/>
    <property type="match status" value="1"/>
</dbReference>
<dbReference type="Pfam" id="PF02565">
    <property type="entry name" value="RecO_C"/>
    <property type="match status" value="1"/>
</dbReference>
<dbReference type="Proteomes" id="UP000831607">
    <property type="component" value="Chromosome"/>
</dbReference>
<evidence type="ECO:0000256" key="1">
    <source>
        <dbReference type="ARBA" id="ARBA00007452"/>
    </source>
</evidence>
<dbReference type="RefSeq" id="WP_243477807.1">
    <property type="nucleotide sequence ID" value="NZ_CP063982.1"/>
</dbReference>
<keyword evidence="3 7" id="KW-0227">DNA damage</keyword>
<evidence type="ECO:0000256" key="3">
    <source>
        <dbReference type="ARBA" id="ARBA00022763"/>
    </source>
</evidence>
<dbReference type="SUPFAM" id="SSF50249">
    <property type="entry name" value="Nucleic acid-binding proteins"/>
    <property type="match status" value="1"/>
</dbReference>
<evidence type="ECO:0000256" key="5">
    <source>
        <dbReference type="ARBA" id="ARBA00023204"/>
    </source>
</evidence>
<dbReference type="EMBL" id="CP063982">
    <property type="protein sequence ID" value="UOD49579.1"/>
    <property type="molecule type" value="Genomic_DNA"/>
</dbReference>
<dbReference type="NCBIfam" id="TIGR00613">
    <property type="entry name" value="reco"/>
    <property type="match status" value="1"/>
</dbReference>
<evidence type="ECO:0000256" key="7">
    <source>
        <dbReference type="HAMAP-Rule" id="MF_00201"/>
    </source>
</evidence>
<evidence type="ECO:0000256" key="4">
    <source>
        <dbReference type="ARBA" id="ARBA00023172"/>
    </source>
</evidence>
<dbReference type="InterPro" id="IPR022572">
    <property type="entry name" value="DNA_rep/recomb_RecO_N"/>
</dbReference>
<evidence type="ECO:0000256" key="2">
    <source>
        <dbReference type="ARBA" id="ARBA00021310"/>
    </source>
</evidence>
<comment type="function">
    <text evidence="7">Involved in DNA repair and RecF pathway recombination.</text>
</comment>
<evidence type="ECO:0000313" key="10">
    <source>
        <dbReference type="Proteomes" id="UP000831607"/>
    </source>
</evidence>
<evidence type="ECO:0000259" key="8">
    <source>
        <dbReference type="Pfam" id="PF11967"/>
    </source>
</evidence>
<comment type="similarity">
    <text evidence="1 7">Belongs to the RecO family.</text>
</comment>
<dbReference type="InterPro" id="IPR042242">
    <property type="entry name" value="RecO_C"/>
</dbReference>
<dbReference type="Pfam" id="PF11967">
    <property type="entry name" value="RecO_N"/>
    <property type="match status" value="1"/>
</dbReference>
<protein>
    <recommendedName>
        <fullName evidence="2 7">DNA repair protein RecO</fullName>
    </recommendedName>
    <alternativeName>
        <fullName evidence="6 7">Recombination protein O</fullName>
    </alternativeName>
</protein>
<keyword evidence="4 7" id="KW-0233">DNA recombination</keyword>
<dbReference type="SUPFAM" id="SSF57863">
    <property type="entry name" value="ArfGap/RecO-like zinc finger"/>
    <property type="match status" value="1"/>
</dbReference>
<reference evidence="9 10" key="1">
    <citation type="submission" date="2020-11" db="EMBL/GenBank/DDBJ databases">
        <title>Algicoccus daihaiensis sp.nov., isolated from Daihai Lake in Inner Mongolia.</title>
        <authorList>
            <person name="Kai J."/>
        </authorList>
    </citation>
    <scope>NUCLEOTIDE SEQUENCE [LARGE SCALE GENOMIC DNA]</scope>
    <source>
        <strain evidence="10">f23</strain>
    </source>
</reference>
<proteinExistence type="inferred from homology"/>
<dbReference type="PANTHER" id="PTHR33991:SF1">
    <property type="entry name" value="DNA REPAIR PROTEIN RECO"/>
    <property type="match status" value="1"/>
</dbReference>
<keyword evidence="5 7" id="KW-0234">DNA repair</keyword>
<dbReference type="InterPro" id="IPR012340">
    <property type="entry name" value="NA-bd_OB-fold"/>
</dbReference>